<evidence type="ECO:0000313" key="3">
    <source>
        <dbReference type="Proteomes" id="UP000316238"/>
    </source>
</evidence>
<keyword evidence="1" id="KW-0472">Membrane</keyword>
<sequence>MNQNGFKISQEKQEEFISLQYQALRNEILGIKERLIKVQLGGITAIPFIIGSGLQYKLWPVLLVSPVITLVFAFMVIFEQTSLMRAGAYLKQKTENVLVPIGFMGWEEWLERSPKGRLAENFFAWSVHIVFSVYFFLGLSFVYEAAKNLNFPVVIALGLVAFYTGGFSWALYVVIKYLPKGTSDFEVVTEQNNTPPV</sequence>
<keyword evidence="1" id="KW-1133">Transmembrane helix</keyword>
<evidence type="ECO:0000256" key="1">
    <source>
        <dbReference type="SAM" id="Phobius"/>
    </source>
</evidence>
<organism evidence="2 3">
    <name type="scientific">Candidatus Electronema aureum</name>
    <dbReference type="NCBI Taxonomy" id="2005002"/>
    <lineage>
        <taxon>Bacteria</taxon>
        <taxon>Pseudomonadati</taxon>
        <taxon>Thermodesulfobacteriota</taxon>
        <taxon>Desulfobulbia</taxon>
        <taxon>Desulfobulbales</taxon>
        <taxon>Desulfobulbaceae</taxon>
        <taxon>Candidatus Electronema</taxon>
    </lineage>
</organism>
<protein>
    <submittedName>
        <fullName evidence="2">Uncharacterized protein</fullName>
    </submittedName>
</protein>
<keyword evidence="1" id="KW-0812">Transmembrane</keyword>
<proteinExistence type="predicted"/>
<feature type="transmembrane region" description="Helical" evidence="1">
    <location>
        <begin position="122"/>
        <end position="143"/>
    </location>
</feature>
<feature type="transmembrane region" description="Helical" evidence="1">
    <location>
        <begin position="149"/>
        <end position="175"/>
    </location>
</feature>
<evidence type="ECO:0000313" key="2">
    <source>
        <dbReference type="EMBL" id="TAA76222.1"/>
    </source>
</evidence>
<accession>A0A521G5C2</accession>
<gene>
    <name evidence="2" type="ORF">CDV28_101121</name>
</gene>
<keyword evidence="3" id="KW-1185">Reference proteome</keyword>
<feature type="transmembrane region" description="Helical" evidence="1">
    <location>
        <begin position="35"/>
        <end position="52"/>
    </location>
</feature>
<dbReference type="AlphaFoldDB" id="A0A521G5C2"/>
<name>A0A521G5C2_9BACT</name>
<feature type="transmembrane region" description="Helical" evidence="1">
    <location>
        <begin position="58"/>
        <end position="78"/>
    </location>
</feature>
<dbReference type="EMBL" id="NQJD01000001">
    <property type="protein sequence ID" value="TAA76222.1"/>
    <property type="molecule type" value="Genomic_DNA"/>
</dbReference>
<dbReference type="Proteomes" id="UP000316238">
    <property type="component" value="Unassembled WGS sequence"/>
</dbReference>
<comment type="caution">
    <text evidence="2">The sequence shown here is derived from an EMBL/GenBank/DDBJ whole genome shotgun (WGS) entry which is preliminary data.</text>
</comment>
<reference evidence="2" key="1">
    <citation type="submission" date="2017-07" db="EMBL/GenBank/DDBJ databases">
        <title>The cable genome - Insights into the physiology and evolution of filamentous bacteria capable of sulfide oxidation via long distance electron transfer.</title>
        <authorList>
            <person name="Thorup C."/>
            <person name="Bjerg J.T."/>
            <person name="Schreiber L."/>
            <person name="Nielsen L.P."/>
            <person name="Kjeldsen K.U."/>
            <person name="Boesen T."/>
            <person name="Boggild A."/>
            <person name="Meysman F."/>
            <person name="Geelhoed J."/>
            <person name="Schramm A."/>
        </authorList>
    </citation>
    <scope>NUCLEOTIDE SEQUENCE [LARGE SCALE GENOMIC DNA]</scope>
    <source>
        <strain evidence="2">GS</strain>
    </source>
</reference>